<evidence type="ECO:0000259" key="10">
    <source>
        <dbReference type="Pfam" id="PF08541"/>
    </source>
</evidence>
<comment type="similarity">
    <text evidence="2">Belongs to the thiolase-like superfamily. FabH family.</text>
</comment>
<dbReference type="InterPro" id="IPR013751">
    <property type="entry name" value="ACP_syn_III_N"/>
</dbReference>
<comment type="caution">
    <text evidence="12">The sequence shown here is derived from an EMBL/GenBank/DDBJ whole genome shotgun (WGS) entry which is preliminary data.</text>
</comment>
<feature type="domain" description="Beta-ketoacyl-[acyl-carrier-protein] synthase III C-terminal" evidence="10">
    <location>
        <begin position="241"/>
        <end position="328"/>
    </location>
</feature>
<dbReference type="AlphaFoldDB" id="A0A644VLN2"/>
<keyword evidence="8" id="KW-0275">Fatty acid biosynthesis</keyword>
<proteinExistence type="inferred from homology"/>
<dbReference type="PANTHER" id="PTHR34069:SF2">
    <property type="entry name" value="BETA-KETOACYL-[ACYL-CARRIER-PROTEIN] SYNTHASE III"/>
    <property type="match status" value="1"/>
</dbReference>
<keyword evidence="6" id="KW-0276">Fatty acid metabolism</keyword>
<dbReference type="CDD" id="cd00830">
    <property type="entry name" value="KAS_III"/>
    <property type="match status" value="1"/>
</dbReference>
<comment type="pathway">
    <text evidence="1">Lipid metabolism.</text>
</comment>
<accession>A0A644VLN2</accession>
<dbReference type="GO" id="GO:0006633">
    <property type="term" value="P:fatty acid biosynthetic process"/>
    <property type="evidence" value="ECO:0007669"/>
    <property type="project" value="UniProtKB-KW"/>
</dbReference>
<dbReference type="NCBIfam" id="TIGR00747">
    <property type="entry name" value="fabH"/>
    <property type="match status" value="1"/>
</dbReference>
<sequence>MSTKRAIITGIEAFLPEYILTNDELSTMVDTTDEWIMTRIGVKERRILKEDGLGTSYMGAEAVRKLLETTGTNPDEIDMVLCATVSPDMLFPATANIISDKVGITNAWGYDINAGCSGFLFSFATAAAFVQSGQAKKMILVTGERMSAMTDYTDRTTCPLFGDAAVAMLIEPSEDDSVGLYDQILRVDGIGRHYLYQKAGGSAFPPSPETLKNREHYIHQDGQTVFKYAVSRMADVSVEIMEKHSLKAEDIAYLIPHQANLRIIEATGKRMGLTPEKILINIEKYGNTAGTSIPLVLWESSKLFKKGDILVFSAFGAGFTWGSMLYKWAY</sequence>
<evidence type="ECO:0000256" key="1">
    <source>
        <dbReference type="ARBA" id="ARBA00005189"/>
    </source>
</evidence>
<dbReference type="SUPFAM" id="SSF53901">
    <property type="entry name" value="Thiolase-like"/>
    <property type="match status" value="1"/>
</dbReference>
<keyword evidence="4" id="KW-0444">Lipid biosynthesis</keyword>
<evidence type="ECO:0000256" key="3">
    <source>
        <dbReference type="ARBA" id="ARBA00022490"/>
    </source>
</evidence>
<dbReference type="InterPro" id="IPR016039">
    <property type="entry name" value="Thiolase-like"/>
</dbReference>
<evidence type="ECO:0000256" key="6">
    <source>
        <dbReference type="ARBA" id="ARBA00022832"/>
    </source>
</evidence>
<name>A0A644VLN2_9ZZZZ</name>
<dbReference type="PANTHER" id="PTHR34069">
    <property type="entry name" value="3-OXOACYL-[ACYL-CARRIER-PROTEIN] SYNTHASE 3"/>
    <property type="match status" value="1"/>
</dbReference>
<evidence type="ECO:0000256" key="7">
    <source>
        <dbReference type="ARBA" id="ARBA00023098"/>
    </source>
</evidence>
<reference evidence="12" key="1">
    <citation type="submission" date="2019-08" db="EMBL/GenBank/DDBJ databases">
        <authorList>
            <person name="Kucharzyk K."/>
            <person name="Murdoch R.W."/>
            <person name="Higgins S."/>
            <person name="Loffler F."/>
        </authorList>
    </citation>
    <scope>NUCLEOTIDE SEQUENCE</scope>
</reference>
<dbReference type="EMBL" id="VSSQ01000352">
    <property type="protein sequence ID" value="MPL92246.1"/>
    <property type="molecule type" value="Genomic_DNA"/>
</dbReference>
<dbReference type="EC" id="2.3.1.180" evidence="12"/>
<keyword evidence="7" id="KW-0443">Lipid metabolism</keyword>
<dbReference type="HAMAP" id="MF_01815">
    <property type="entry name" value="FabH"/>
    <property type="match status" value="1"/>
</dbReference>
<evidence type="ECO:0000256" key="4">
    <source>
        <dbReference type="ARBA" id="ARBA00022516"/>
    </source>
</evidence>
<feature type="domain" description="Beta-ketoacyl-[acyl-carrier-protein] synthase III N-terminal" evidence="11">
    <location>
        <begin position="110"/>
        <end position="189"/>
    </location>
</feature>
<evidence type="ECO:0000256" key="5">
    <source>
        <dbReference type="ARBA" id="ARBA00022679"/>
    </source>
</evidence>
<organism evidence="12">
    <name type="scientific">bioreactor metagenome</name>
    <dbReference type="NCBI Taxonomy" id="1076179"/>
    <lineage>
        <taxon>unclassified sequences</taxon>
        <taxon>metagenomes</taxon>
        <taxon>ecological metagenomes</taxon>
    </lineage>
</organism>
<dbReference type="Pfam" id="PF08541">
    <property type="entry name" value="ACP_syn_III_C"/>
    <property type="match status" value="1"/>
</dbReference>
<gene>
    <name evidence="12" type="primary">fabH_20</name>
    <name evidence="12" type="ORF">SDC9_38344</name>
</gene>
<dbReference type="GO" id="GO:0033818">
    <property type="term" value="F:beta-ketoacyl-acyl-carrier-protein synthase III activity"/>
    <property type="evidence" value="ECO:0007669"/>
    <property type="project" value="UniProtKB-EC"/>
</dbReference>
<evidence type="ECO:0000256" key="9">
    <source>
        <dbReference type="ARBA" id="ARBA00023315"/>
    </source>
</evidence>
<dbReference type="GO" id="GO:0004315">
    <property type="term" value="F:3-oxoacyl-[acyl-carrier-protein] synthase activity"/>
    <property type="evidence" value="ECO:0007669"/>
    <property type="project" value="InterPro"/>
</dbReference>
<evidence type="ECO:0000259" key="11">
    <source>
        <dbReference type="Pfam" id="PF08545"/>
    </source>
</evidence>
<evidence type="ECO:0000313" key="12">
    <source>
        <dbReference type="EMBL" id="MPL92246.1"/>
    </source>
</evidence>
<dbReference type="InterPro" id="IPR004655">
    <property type="entry name" value="FabH"/>
</dbReference>
<keyword evidence="5 12" id="KW-0808">Transferase</keyword>
<keyword evidence="3" id="KW-0963">Cytoplasm</keyword>
<dbReference type="GO" id="GO:0044550">
    <property type="term" value="P:secondary metabolite biosynthetic process"/>
    <property type="evidence" value="ECO:0007669"/>
    <property type="project" value="TreeGrafter"/>
</dbReference>
<keyword evidence="9 12" id="KW-0012">Acyltransferase</keyword>
<dbReference type="NCBIfam" id="NF006829">
    <property type="entry name" value="PRK09352.1"/>
    <property type="match status" value="1"/>
</dbReference>
<dbReference type="InterPro" id="IPR013747">
    <property type="entry name" value="ACP_syn_III_C"/>
</dbReference>
<evidence type="ECO:0000256" key="8">
    <source>
        <dbReference type="ARBA" id="ARBA00023160"/>
    </source>
</evidence>
<protein>
    <submittedName>
        <fullName evidence="12">3-oxoacyl-[acyl-carrier-protein] synthase 3</fullName>
        <ecNumber evidence="12">2.3.1.180</ecNumber>
    </submittedName>
</protein>
<dbReference type="Pfam" id="PF08545">
    <property type="entry name" value="ACP_syn_III"/>
    <property type="match status" value="1"/>
</dbReference>
<evidence type="ECO:0000256" key="2">
    <source>
        <dbReference type="ARBA" id="ARBA00008642"/>
    </source>
</evidence>
<dbReference type="Gene3D" id="3.40.47.10">
    <property type="match status" value="1"/>
</dbReference>